<sequence length="416" mass="47577">MKKRILYIGYNFSPELTGIGKYSGEMMEWLAKSGHECSVITAYPYYPEWKVAADYRKKRFWYHTEIQDYPGGGQLKVYRCPMFVPEHPTGIKRILTDLTFFCTAFIRMLSLLFKKKYNYVISVAPTFKAGILGALYHKMTGAKHIHHIQDLQIEAARDLGMIKSKSVINLLFKIEKFIFKNAEVISSISEAMIKRISEKANREIAFLPNWTDTDFFYPIPDKKGLKEKFGFKPEHRIILYSGAIGEKQGLENILNTAKTLEVEPNLRFIICGSGPYKEVLKKRSEKMGLHNVSFLPLQSKEDFNAFLNMADIHLIIQKKDAGDLVMPSKLTTILAVGGLVLVTAEPDTDLFELILKYDIGLTVQPEDEKALTDGILKLIQTDHAAIFQKNALNYAHEHLMLDRIMKHLDKNLLSVF</sequence>
<evidence type="ECO:0000256" key="1">
    <source>
        <dbReference type="ARBA" id="ARBA00022679"/>
    </source>
</evidence>
<organism evidence="4">
    <name type="scientific">marine sediment metagenome</name>
    <dbReference type="NCBI Taxonomy" id="412755"/>
    <lineage>
        <taxon>unclassified sequences</taxon>
        <taxon>metagenomes</taxon>
        <taxon>ecological metagenomes</taxon>
    </lineage>
</organism>
<name>A0A0F9NNN4_9ZZZZ</name>
<dbReference type="PANTHER" id="PTHR46401">
    <property type="entry name" value="GLYCOSYLTRANSFERASE WBBK-RELATED"/>
    <property type="match status" value="1"/>
</dbReference>
<feature type="domain" description="Glycosyltransferase subfamily 4-like N-terminal" evidence="3">
    <location>
        <begin position="17"/>
        <end position="210"/>
    </location>
</feature>
<dbReference type="PANTHER" id="PTHR46401:SF2">
    <property type="entry name" value="GLYCOSYLTRANSFERASE WBBK-RELATED"/>
    <property type="match status" value="1"/>
</dbReference>
<dbReference type="GO" id="GO:0016757">
    <property type="term" value="F:glycosyltransferase activity"/>
    <property type="evidence" value="ECO:0007669"/>
    <property type="project" value="InterPro"/>
</dbReference>
<dbReference type="EMBL" id="LAZR01003328">
    <property type="protein sequence ID" value="KKN19504.1"/>
    <property type="molecule type" value="Genomic_DNA"/>
</dbReference>
<accession>A0A0F9NNN4</accession>
<comment type="caution">
    <text evidence="4">The sequence shown here is derived from an EMBL/GenBank/DDBJ whole genome shotgun (WGS) entry which is preliminary data.</text>
</comment>
<dbReference type="InterPro" id="IPR001296">
    <property type="entry name" value="Glyco_trans_1"/>
</dbReference>
<dbReference type="AlphaFoldDB" id="A0A0F9NNN4"/>
<evidence type="ECO:0000313" key="4">
    <source>
        <dbReference type="EMBL" id="KKN19504.1"/>
    </source>
</evidence>
<dbReference type="Gene3D" id="3.40.50.2000">
    <property type="entry name" value="Glycogen Phosphorylase B"/>
    <property type="match status" value="2"/>
</dbReference>
<protein>
    <recommendedName>
        <fullName evidence="5">Glycosyl transferase family 1 domain-containing protein</fullName>
    </recommendedName>
</protein>
<dbReference type="Pfam" id="PF13579">
    <property type="entry name" value="Glyco_trans_4_4"/>
    <property type="match status" value="1"/>
</dbReference>
<keyword evidence="1" id="KW-0808">Transferase</keyword>
<dbReference type="CDD" id="cd03794">
    <property type="entry name" value="GT4_WbuB-like"/>
    <property type="match status" value="1"/>
</dbReference>
<dbReference type="SUPFAM" id="SSF53756">
    <property type="entry name" value="UDP-Glycosyltransferase/glycogen phosphorylase"/>
    <property type="match status" value="1"/>
</dbReference>
<feature type="domain" description="Glycosyl transferase family 1" evidence="2">
    <location>
        <begin position="224"/>
        <end position="391"/>
    </location>
</feature>
<gene>
    <name evidence="4" type="ORF">LCGC14_0945130</name>
</gene>
<evidence type="ECO:0000259" key="2">
    <source>
        <dbReference type="Pfam" id="PF00534"/>
    </source>
</evidence>
<proteinExistence type="predicted"/>
<evidence type="ECO:0000259" key="3">
    <source>
        <dbReference type="Pfam" id="PF13579"/>
    </source>
</evidence>
<dbReference type="NCBIfam" id="NF007640">
    <property type="entry name" value="PRK10307.1"/>
    <property type="match status" value="1"/>
</dbReference>
<reference evidence="4" key="1">
    <citation type="journal article" date="2015" name="Nature">
        <title>Complex archaea that bridge the gap between prokaryotes and eukaryotes.</title>
        <authorList>
            <person name="Spang A."/>
            <person name="Saw J.H."/>
            <person name="Jorgensen S.L."/>
            <person name="Zaremba-Niedzwiedzka K."/>
            <person name="Martijn J."/>
            <person name="Lind A.E."/>
            <person name="van Eijk R."/>
            <person name="Schleper C."/>
            <person name="Guy L."/>
            <person name="Ettema T.J."/>
        </authorList>
    </citation>
    <scope>NUCLEOTIDE SEQUENCE</scope>
</reference>
<dbReference type="Pfam" id="PF00534">
    <property type="entry name" value="Glycos_transf_1"/>
    <property type="match status" value="1"/>
</dbReference>
<dbReference type="InterPro" id="IPR028098">
    <property type="entry name" value="Glyco_trans_4-like_N"/>
</dbReference>
<evidence type="ECO:0008006" key="5">
    <source>
        <dbReference type="Google" id="ProtNLM"/>
    </source>
</evidence>